<sequence>MGYFNVSAKFSGQQVEFGIVNPKQYTLDTLWVDVYMFSCSTMPDPTEKFKVEVKLPWSGEYKVLGAEFHMQDVFRMFRERNV</sequence>
<organism evidence="1 2">
    <name type="scientific">Dipteronia sinensis</name>
    <dbReference type="NCBI Taxonomy" id="43782"/>
    <lineage>
        <taxon>Eukaryota</taxon>
        <taxon>Viridiplantae</taxon>
        <taxon>Streptophyta</taxon>
        <taxon>Embryophyta</taxon>
        <taxon>Tracheophyta</taxon>
        <taxon>Spermatophyta</taxon>
        <taxon>Magnoliopsida</taxon>
        <taxon>eudicotyledons</taxon>
        <taxon>Gunneridae</taxon>
        <taxon>Pentapetalae</taxon>
        <taxon>rosids</taxon>
        <taxon>malvids</taxon>
        <taxon>Sapindales</taxon>
        <taxon>Sapindaceae</taxon>
        <taxon>Hippocastanoideae</taxon>
        <taxon>Acereae</taxon>
        <taxon>Dipteronia</taxon>
    </lineage>
</organism>
<keyword evidence="2" id="KW-1185">Reference proteome</keyword>
<gene>
    <name evidence="1" type="ORF">Dsin_021506</name>
</gene>
<name>A0AAE0A139_9ROSI</name>
<protein>
    <submittedName>
        <fullName evidence="1">Uncharacterized protein</fullName>
    </submittedName>
</protein>
<proteinExistence type="predicted"/>
<evidence type="ECO:0000313" key="2">
    <source>
        <dbReference type="Proteomes" id="UP001281410"/>
    </source>
</evidence>
<reference evidence="1" key="1">
    <citation type="journal article" date="2023" name="Plant J.">
        <title>Genome sequences and population genomics provide insights into the demographic history, inbreeding, and mutation load of two 'living fossil' tree species of Dipteronia.</title>
        <authorList>
            <person name="Feng Y."/>
            <person name="Comes H.P."/>
            <person name="Chen J."/>
            <person name="Zhu S."/>
            <person name="Lu R."/>
            <person name="Zhang X."/>
            <person name="Li P."/>
            <person name="Qiu J."/>
            <person name="Olsen K.M."/>
            <person name="Qiu Y."/>
        </authorList>
    </citation>
    <scope>NUCLEOTIDE SEQUENCE</scope>
    <source>
        <strain evidence="1">NBL</strain>
    </source>
</reference>
<comment type="caution">
    <text evidence="1">The sequence shown here is derived from an EMBL/GenBank/DDBJ whole genome shotgun (WGS) entry which is preliminary data.</text>
</comment>
<accession>A0AAE0A139</accession>
<dbReference type="Proteomes" id="UP001281410">
    <property type="component" value="Unassembled WGS sequence"/>
</dbReference>
<dbReference type="AlphaFoldDB" id="A0AAE0A139"/>
<dbReference type="EMBL" id="JANJYJ010000007">
    <property type="protein sequence ID" value="KAK3198091.1"/>
    <property type="molecule type" value="Genomic_DNA"/>
</dbReference>
<evidence type="ECO:0000313" key="1">
    <source>
        <dbReference type="EMBL" id="KAK3198091.1"/>
    </source>
</evidence>